<name>A0A1N7EUT6_9EURY</name>
<sequence>MNSQMAGVGALILLIAVVTFFMPGMTILDFEMKTT</sequence>
<keyword evidence="1" id="KW-1133">Transmembrane helix</keyword>
<keyword evidence="3" id="KW-1185">Reference proteome</keyword>
<evidence type="ECO:0000256" key="1">
    <source>
        <dbReference type="SAM" id="Phobius"/>
    </source>
</evidence>
<protein>
    <submittedName>
        <fullName evidence="2">Uncharacterized protein</fullName>
    </submittedName>
</protein>
<dbReference type="Proteomes" id="UP000186914">
    <property type="component" value="Unassembled WGS sequence"/>
</dbReference>
<dbReference type="EMBL" id="FTNO01000007">
    <property type="protein sequence ID" value="SIR91817.1"/>
    <property type="molecule type" value="Genomic_DNA"/>
</dbReference>
<accession>A0A1N7EUT6</accession>
<feature type="transmembrane region" description="Helical" evidence="1">
    <location>
        <begin position="6"/>
        <end position="28"/>
    </location>
</feature>
<keyword evidence="1" id="KW-0812">Transmembrane</keyword>
<gene>
    <name evidence="2" type="ORF">SAMN05421858_4515</name>
</gene>
<organism evidence="2 3">
    <name type="scientific">Haladaptatus litoreus</name>
    <dbReference type="NCBI Taxonomy" id="553468"/>
    <lineage>
        <taxon>Archaea</taxon>
        <taxon>Methanobacteriati</taxon>
        <taxon>Methanobacteriota</taxon>
        <taxon>Stenosarchaea group</taxon>
        <taxon>Halobacteria</taxon>
        <taxon>Halobacteriales</taxon>
        <taxon>Haladaptataceae</taxon>
        <taxon>Haladaptatus</taxon>
    </lineage>
</organism>
<proteinExistence type="predicted"/>
<evidence type="ECO:0000313" key="3">
    <source>
        <dbReference type="Proteomes" id="UP000186914"/>
    </source>
</evidence>
<reference evidence="3" key="1">
    <citation type="submission" date="2017-01" db="EMBL/GenBank/DDBJ databases">
        <authorList>
            <person name="Varghese N."/>
            <person name="Submissions S."/>
        </authorList>
    </citation>
    <scope>NUCLEOTIDE SEQUENCE [LARGE SCALE GENOMIC DNA]</scope>
    <source>
        <strain evidence="3">CGMCC 1.7737</strain>
    </source>
</reference>
<keyword evidence="1" id="KW-0472">Membrane</keyword>
<dbReference type="AlphaFoldDB" id="A0A1N7EUT6"/>
<evidence type="ECO:0000313" key="2">
    <source>
        <dbReference type="EMBL" id="SIR91817.1"/>
    </source>
</evidence>